<keyword evidence="2" id="KW-1185">Reference proteome</keyword>
<dbReference type="OrthoDB" id="72892at2759"/>
<evidence type="ECO:0000313" key="2">
    <source>
        <dbReference type="Proteomes" id="UP000297245"/>
    </source>
</evidence>
<evidence type="ECO:0000313" key="1">
    <source>
        <dbReference type="EMBL" id="THU94352.1"/>
    </source>
</evidence>
<reference evidence="1 2" key="1">
    <citation type="journal article" date="2019" name="Nat. Ecol. Evol.">
        <title>Megaphylogeny resolves global patterns of mushroom evolution.</title>
        <authorList>
            <person name="Varga T."/>
            <person name="Krizsan K."/>
            <person name="Foldi C."/>
            <person name="Dima B."/>
            <person name="Sanchez-Garcia M."/>
            <person name="Sanchez-Ramirez S."/>
            <person name="Szollosi G.J."/>
            <person name="Szarkandi J.G."/>
            <person name="Papp V."/>
            <person name="Albert L."/>
            <person name="Andreopoulos W."/>
            <person name="Angelini C."/>
            <person name="Antonin V."/>
            <person name="Barry K.W."/>
            <person name="Bougher N.L."/>
            <person name="Buchanan P."/>
            <person name="Buyck B."/>
            <person name="Bense V."/>
            <person name="Catcheside P."/>
            <person name="Chovatia M."/>
            <person name="Cooper J."/>
            <person name="Damon W."/>
            <person name="Desjardin D."/>
            <person name="Finy P."/>
            <person name="Geml J."/>
            <person name="Haridas S."/>
            <person name="Hughes K."/>
            <person name="Justo A."/>
            <person name="Karasinski D."/>
            <person name="Kautmanova I."/>
            <person name="Kiss B."/>
            <person name="Kocsube S."/>
            <person name="Kotiranta H."/>
            <person name="LaButti K.M."/>
            <person name="Lechner B.E."/>
            <person name="Liimatainen K."/>
            <person name="Lipzen A."/>
            <person name="Lukacs Z."/>
            <person name="Mihaltcheva S."/>
            <person name="Morgado L.N."/>
            <person name="Niskanen T."/>
            <person name="Noordeloos M.E."/>
            <person name="Ohm R.A."/>
            <person name="Ortiz-Santana B."/>
            <person name="Ovrebo C."/>
            <person name="Racz N."/>
            <person name="Riley R."/>
            <person name="Savchenko A."/>
            <person name="Shiryaev A."/>
            <person name="Soop K."/>
            <person name="Spirin V."/>
            <person name="Szebenyi C."/>
            <person name="Tomsovsky M."/>
            <person name="Tulloss R.E."/>
            <person name="Uehling J."/>
            <person name="Grigoriev I.V."/>
            <person name="Vagvolgyi C."/>
            <person name="Papp T."/>
            <person name="Martin F.M."/>
            <person name="Miettinen O."/>
            <person name="Hibbett D.S."/>
            <person name="Nagy L.G."/>
        </authorList>
    </citation>
    <scope>NUCLEOTIDE SEQUENCE [LARGE SCALE GENOMIC DNA]</scope>
    <source>
        <strain evidence="1 2">CBS 962.96</strain>
    </source>
</reference>
<dbReference type="EMBL" id="ML179226">
    <property type="protein sequence ID" value="THU94352.1"/>
    <property type="molecule type" value="Genomic_DNA"/>
</dbReference>
<organism evidence="1 2">
    <name type="scientific">Dendrothele bispora (strain CBS 962.96)</name>
    <dbReference type="NCBI Taxonomy" id="1314807"/>
    <lineage>
        <taxon>Eukaryota</taxon>
        <taxon>Fungi</taxon>
        <taxon>Dikarya</taxon>
        <taxon>Basidiomycota</taxon>
        <taxon>Agaricomycotina</taxon>
        <taxon>Agaricomycetes</taxon>
        <taxon>Agaricomycetidae</taxon>
        <taxon>Agaricales</taxon>
        <taxon>Agaricales incertae sedis</taxon>
        <taxon>Dendrothele</taxon>
    </lineage>
</organism>
<proteinExistence type="predicted"/>
<accession>A0A4S8LXF6</accession>
<dbReference type="AlphaFoldDB" id="A0A4S8LXF6"/>
<name>A0A4S8LXF6_DENBC</name>
<gene>
    <name evidence="1" type="ORF">K435DRAFT_860627</name>
</gene>
<dbReference type="Proteomes" id="UP000297245">
    <property type="component" value="Unassembled WGS sequence"/>
</dbReference>
<sequence length="156" mass="17746">MATGAKFNVGKLLSNVETVNDDVRLREGNSESWLPSDKLHDVKQLHILKLLGAGDQFSRSAKSSDLLETLTLRNIPSVAQVLASLLDRTLSNSILFQEDFQEDRGIWRKVRIQRPSDTSVFLPRLLTVQLCVVVFLDDCIKRCSKSMYRYIDELHV</sequence>
<protein>
    <submittedName>
        <fullName evidence="1">Uncharacterized protein</fullName>
    </submittedName>
</protein>